<feature type="domain" description="Coenzyme F420 hydrogenase/dehydrogenase beta subunit C-terminal" evidence="1">
    <location>
        <begin position="125"/>
        <end position="285"/>
    </location>
</feature>
<accession>A0A5M9QLE6</accession>
<name>A0A5M9QLE6_9HELI</name>
<dbReference type="Pfam" id="PF04432">
    <property type="entry name" value="FrhB_FdhB_C"/>
    <property type="match status" value="1"/>
</dbReference>
<dbReference type="PANTHER" id="PTHR43193:SF2">
    <property type="entry name" value="POLYFERREDOXIN PROTEIN FWDF"/>
    <property type="match status" value="1"/>
</dbReference>
<sequence>MQGKSQGSYLSGNDRRDFSPLPHFSLKAESLNITPPPPFCLALKAKNPTLRAKSSSGGVFSLLALEVLKRGGVVFGACYDESLKVIHKPIASADELESLRRSKYVESFIGDSFKQAKAYLQAGRLVLFSGVQCQIQGLHSFLRKSYANLLTIEVICNSVPSAKVWEIYKHSLLEEEGEKLLDVNFRGKDYGWGKGAFAIKTKTKTKTAGKVVYMQGFLRHFITRPSCENCYAKGFKSGADITLGDYWGVHIHHPEFYDTTGVTCALIHSRQGVEFMELIAESMEIVPSTFEKIASWNVSLVRSHPYPKRPFITQSKVLHKIITTYEQTNDPHKALKPLERACLLDSIYELPTILKWRLRAALVACLPKPIKLYLKSKLRRHNA</sequence>
<comment type="caution">
    <text evidence="2">The sequence shown here is derived from an EMBL/GenBank/DDBJ whole genome shotgun (WGS) entry which is preliminary data.</text>
</comment>
<protein>
    <recommendedName>
        <fullName evidence="1">Coenzyme F420 hydrogenase/dehydrogenase beta subunit C-terminal domain-containing protein</fullName>
    </recommendedName>
</protein>
<gene>
    <name evidence="2" type="ORF">F4V45_06455</name>
</gene>
<evidence type="ECO:0000313" key="3">
    <source>
        <dbReference type="Proteomes" id="UP000323707"/>
    </source>
</evidence>
<organism evidence="2 3">
    <name type="scientific">Helicobacter canis</name>
    <dbReference type="NCBI Taxonomy" id="29419"/>
    <lineage>
        <taxon>Bacteria</taxon>
        <taxon>Pseudomonadati</taxon>
        <taxon>Campylobacterota</taxon>
        <taxon>Epsilonproteobacteria</taxon>
        <taxon>Campylobacterales</taxon>
        <taxon>Helicobacteraceae</taxon>
        <taxon>Helicobacter</taxon>
    </lineage>
</organism>
<dbReference type="EMBL" id="VXKE01000019">
    <property type="protein sequence ID" value="KAA8708556.1"/>
    <property type="molecule type" value="Genomic_DNA"/>
</dbReference>
<evidence type="ECO:0000259" key="1">
    <source>
        <dbReference type="Pfam" id="PF04432"/>
    </source>
</evidence>
<proteinExistence type="predicted"/>
<dbReference type="InterPro" id="IPR052977">
    <property type="entry name" value="Polyferredoxin-like_ET"/>
</dbReference>
<dbReference type="Proteomes" id="UP000323707">
    <property type="component" value="Unassembled WGS sequence"/>
</dbReference>
<reference evidence="2 3" key="1">
    <citation type="submission" date="2019-09" db="EMBL/GenBank/DDBJ databases">
        <title>Draft genome sequence of various Type strains from the CCUG.</title>
        <authorList>
            <person name="Pineiro-Iglesias B."/>
            <person name="Tunovic T."/>
            <person name="Unosson C."/>
            <person name="Inganas E."/>
            <person name="Ohlen M."/>
            <person name="Cardew S."/>
            <person name="Jensie-Markopoulos S."/>
            <person name="Salva-Serra F."/>
            <person name="Jaen-Luchoro D."/>
            <person name="Karlsson R."/>
            <person name="Svensson-Stadler L."/>
            <person name="Chun J."/>
            <person name="Moore E."/>
        </authorList>
    </citation>
    <scope>NUCLEOTIDE SEQUENCE [LARGE SCALE GENOMIC DNA]</scope>
    <source>
        <strain evidence="2 3">CCUG 32756T</strain>
    </source>
</reference>
<dbReference type="AlphaFoldDB" id="A0A5M9QLE6"/>
<dbReference type="InterPro" id="IPR007525">
    <property type="entry name" value="FrhB_FdhB_C"/>
</dbReference>
<dbReference type="PANTHER" id="PTHR43193">
    <property type="match status" value="1"/>
</dbReference>
<evidence type="ECO:0000313" key="2">
    <source>
        <dbReference type="EMBL" id="KAA8708556.1"/>
    </source>
</evidence>
<dbReference type="RefSeq" id="WP_150337574.1">
    <property type="nucleotide sequence ID" value="NZ_VXKE01000019.1"/>
</dbReference>